<dbReference type="EMBL" id="QNUG01000004">
    <property type="protein sequence ID" value="REC72545.1"/>
    <property type="molecule type" value="Genomic_DNA"/>
</dbReference>
<proteinExistence type="predicted"/>
<dbReference type="InterPro" id="IPR035234">
    <property type="entry name" value="IgGFc-bd_N"/>
</dbReference>
<dbReference type="Pfam" id="PF13585">
    <property type="entry name" value="CHU_C"/>
    <property type="match status" value="1"/>
</dbReference>
<evidence type="ECO:0000313" key="3">
    <source>
        <dbReference type="Proteomes" id="UP000256326"/>
    </source>
</evidence>
<protein>
    <recommendedName>
        <fullName evidence="1">IgGFc-binding protein N-terminal domain-containing protein</fullName>
    </recommendedName>
</protein>
<dbReference type="Proteomes" id="UP000256326">
    <property type="component" value="Unassembled WGS sequence"/>
</dbReference>
<keyword evidence="3" id="KW-1185">Reference proteome</keyword>
<dbReference type="OrthoDB" id="9765926at2"/>
<comment type="caution">
    <text evidence="2">The sequence shown here is derived from an EMBL/GenBank/DDBJ whole genome shotgun (WGS) entry which is preliminary data.</text>
</comment>
<dbReference type="NCBIfam" id="TIGR04131">
    <property type="entry name" value="Bac_Flav_CTERM"/>
    <property type="match status" value="1"/>
</dbReference>
<evidence type="ECO:0000259" key="1">
    <source>
        <dbReference type="Pfam" id="PF17517"/>
    </source>
</evidence>
<dbReference type="InterPro" id="IPR026341">
    <property type="entry name" value="T9SS_type_B"/>
</dbReference>
<sequence length="830" mass="93318">MKNSYLILFIFCQIFVKAQLDLEHWFPPVFSSGAKIDNAFISLSTDKETPFKVYIYNGNNLIDNVIIDKSHPVEYDLVLGNIIQSVYTSFKGDTMIPLDRGLHLVGENSFYANLKYVGLNSEIISSKGKSALGRSFFVINDQNLLNGSYNTSSMNYQASITAYSDNTKIKISDYSNGLKFTDGSDNKEINIILNKNQSYIVAALKKDNTTGAINDYYEPHLIGAMISSDKPIIVSNGNLLSQDAGEAGGSVNIDQNIPIEKLGKEYLIVNGMAEGNLYTEKAIFVATEDNTQFFFNDETTPLFILNKGEHYIGPYQSDKKFLNGLEASFTNEEERLVVTSAMYIKATKPVYCYQLLATFHDKPIDPRNYEYKVGGTSAMLFSYPLDKEYQVQNVIIPCIDDIGGLKMRSKLSIKTEKNANIKINGIQLTGGTDILGKPDWIYHTVQNSKGNIIIESDKSLNVDFIGGTTKAYSASYSGYAGSVVSYSNDPFITLNGNCIEEGLLLRLNNNVFDKIQWQKDGIDIIGANAPTYIPKEAGIYLCVLTYSNVNYTTNSFNIQHCPYIIIEKDFGKVCEDLSMLAKFSPPHEDQIISKLELLTQPLNGKVIVNNLNLKYIPDTNFTGDDRFVYRMCTATSALCETVKGTVYVNNKPNAEIKSELYPITETSGKGKYDLSQVIINKGSDNYEFYEDINLTKLITKPTEYETALLNAYVKIISLSGCFIKKEIKLLTLQENITLSNFFSPNDDGVNDYWDYSKLKDYSELEIAIYNRWGGKVFEHSKVNKNFKWDGKDFNGKTLPSNTYWSLLKWKNARTGVPVSKQIWILLKSRN</sequence>
<accession>A0A3D9D3H2</accession>
<feature type="domain" description="IgGFc-binding protein N-terminal" evidence="1">
    <location>
        <begin position="130"/>
        <end position="465"/>
    </location>
</feature>
<dbReference type="Gene3D" id="2.60.40.3440">
    <property type="match status" value="1"/>
</dbReference>
<name>A0A3D9D3H2_9FLAO</name>
<dbReference type="AlphaFoldDB" id="A0A3D9D3H2"/>
<dbReference type="Pfam" id="PF17517">
    <property type="entry name" value="IgGFc_binding"/>
    <property type="match status" value="1"/>
</dbReference>
<gene>
    <name evidence="2" type="ORF">DRF58_02785</name>
</gene>
<reference evidence="2 3" key="1">
    <citation type="journal article" date="2006" name="Int. J. Syst. Evol. Microbiol.">
        <title>Chryseobacterium hispanicum sp. nov., isolated from the drinking water distribution system of Sevilla, Spain.</title>
        <authorList>
            <person name="Gallego V."/>
            <person name="Garcia M.T."/>
            <person name="Ventosa A."/>
        </authorList>
    </citation>
    <scope>NUCLEOTIDE SEQUENCE [LARGE SCALE GENOMIC DNA]</scope>
    <source>
        <strain evidence="2 3">KCTC 22104</strain>
    </source>
</reference>
<dbReference type="RefSeq" id="WP_116032561.1">
    <property type="nucleotide sequence ID" value="NZ_JBHLVV010000051.1"/>
</dbReference>
<organism evidence="2 3">
    <name type="scientific">Epilithonimonas hispanica</name>
    <dbReference type="NCBI Taxonomy" id="358687"/>
    <lineage>
        <taxon>Bacteria</taxon>
        <taxon>Pseudomonadati</taxon>
        <taxon>Bacteroidota</taxon>
        <taxon>Flavobacteriia</taxon>
        <taxon>Flavobacteriales</taxon>
        <taxon>Weeksellaceae</taxon>
        <taxon>Chryseobacterium group</taxon>
        <taxon>Epilithonimonas</taxon>
    </lineage>
</organism>
<evidence type="ECO:0000313" key="2">
    <source>
        <dbReference type="EMBL" id="REC72545.1"/>
    </source>
</evidence>